<gene>
    <name evidence="4" type="ORF">G443_000953</name>
</gene>
<name>A0ABT1JDV9_ACTCY</name>
<organism evidence="4 5">
    <name type="scientific">Actinoalloteichus caeruleus DSM 43889</name>
    <dbReference type="NCBI Taxonomy" id="1120930"/>
    <lineage>
        <taxon>Bacteria</taxon>
        <taxon>Bacillati</taxon>
        <taxon>Actinomycetota</taxon>
        <taxon>Actinomycetes</taxon>
        <taxon>Pseudonocardiales</taxon>
        <taxon>Pseudonocardiaceae</taxon>
        <taxon>Actinoalloteichus</taxon>
        <taxon>Actinoalloteichus cyanogriseus</taxon>
    </lineage>
</organism>
<dbReference type="Proteomes" id="UP000791080">
    <property type="component" value="Unassembled WGS sequence"/>
</dbReference>
<evidence type="ECO:0000313" key="5">
    <source>
        <dbReference type="Proteomes" id="UP000791080"/>
    </source>
</evidence>
<dbReference type="EMBL" id="AUBJ02000001">
    <property type="protein sequence ID" value="MCP2330683.1"/>
    <property type="molecule type" value="Genomic_DNA"/>
</dbReference>
<dbReference type="InterPro" id="IPR036388">
    <property type="entry name" value="WH-like_DNA-bd_sf"/>
</dbReference>
<dbReference type="SMART" id="SM00421">
    <property type="entry name" value="HTH_LUXR"/>
    <property type="match status" value="1"/>
</dbReference>
<sequence length="919" mass="98736">MIDRLAAECARADGPPFARVLGEAGAGRTSLLRALRGRLRAAGIRTLSLSASQDDGGTRYSAVYRLLTCLPSVPEPPTGPAGPTSAREVLLDLVARVSAVPPDQRAPETDARLAAALAQVLRAHAPLVILVDDAHWLDGDSGRVVEPLARRLLGTGCGIVLSARVDGAPDPVGPFGGQEAEVVARMTDDGLLSSTVLRPLTRDQDHRLLTEWLQARPDPVLTRELRSLSRGNPAALRWAVRGLSESGALRVVDRHAYLVPQFEPPRFTTRSPLLAPIREAGPLARSVAEALAVLAPLGVGVETMLTEALAQPAPTVRGALDLLRRRRVLVAGRRGWRFRLPAVREALRAGLGPYQRRRLSALAVARVWEGGPTALDQDAVADLLVEAGGLVDPERAAAELTDRGGATLFTHGLRSARWLRAAAELITDPTRRAMTLVGHCAACAINERPTDAADSAEELISRHAPYVPESARQELGVIYVTCQWATGNTGPLRGIADGERTVLPGGPGQHAVSRAAALFQLQRYGEGRALLAATRDSWSREPASADFAHILGAGAAIWQGDPAEFREFLADSSRWRGQDVPQLRFERLRYQVSMLLAMGELTRTLELLSAEGIRVDQLLTTDQFMIHQMRGDWVAAMDVARRSMAAGNTVARPPGPTIMYRDAVKILAARGRLARANELAESARSQPVQADYLLDLAQARIRRLLGDGDGAILALRRGLDRAAAAGFVLGTDELWAELAEIAAAEGRVEEATGHLAAITSVARRMGTGRTELLSLRSQALVHRDRDAAAAAVELARERAQPSEIAGTALLASSLGYRPDELLPEAYQLFGDLDALLWRARTRNLMRAHNLPVPGRTATTAENELLLAVLVTEGLSNRELATALQTSEKSVEGRLTRLFAKGGYGSRVDLAAAMLTGEYP</sequence>
<dbReference type="Pfam" id="PF13191">
    <property type="entry name" value="AAA_16"/>
    <property type="match status" value="1"/>
</dbReference>
<comment type="caution">
    <text evidence="4">The sequence shown here is derived from an EMBL/GenBank/DDBJ whole genome shotgun (WGS) entry which is preliminary data.</text>
</comment>
<evidence type="ECO:0000256" key="2">
    <source>
        <dbReference type="ARBA" id="ARBA00022840"/>
    </source>
</evidence>
<dbReference type="InterPro" id="IPR000792">
    <property type="entry name" value="Tscrpt_reg_LuxR_C"/>
</dbReference>
<evidence type="ECO:0000313" key="4">
    <source>
        <dbReference type="EMBL" id="MCP2330683.1"/>
    </source>
</evidence>
<protein>
    <submittedName>
        <fullName evidence="4">AAA ATPase domain-containing protein</fullName>
    </submittedName>
</protein>
<dbReference type="InterPro" id="IPR027417">
    <property type="entry name" value="P-loop_NTPase"/>
</dbReference>
<keyword evidence="1" id="KW-0547">Nucleotide-binding</keyword>
<dbReference type="PANTHER" id="PTHR16305">
    <property type="entry name" value="TESTICULAR SOLUBLE ADENYLYL CYCLASE"/>
    <property type="match status" value="1"/>
</dbReference>
<dbReference type="InterPro" id="IPR041664">
    <property type="entry name" value="AAA_16"/>
</dbReference>
<dbReference type="PANTHER" id="PTHR16305:SF28">
    <property type="entry name" value="GUANYLATE CYCLASE DOMAIN-CONTAINING PROTEIN"/>
    <property type="match status" value="1"/>
</dbReference>
<keyword evidence="2" id="KW-0067">ATP-binding</keyword>
<dbReference type="SUPFAM" id="SSF46894">
    <property type="entry name" value="C-terminal effector domain of the bipartite response regulators"/>
    <property type="match status" value="1"/>
</dbReference>
<dbReference type="Gene3D" id="1.10.10.10">
    <property type="entry name" value="Winged helix-like DNA-binding domain superfamily/Winged helix DNA-binding domain"/>
    <property type="match status" value="1"/>
</dbReference>
<reference evidence="4 5" key="1">
    <citation type="submission" date="2013-07" db="EMBL/GenBank/DDBJ databases">
        <authorList>
            <consortium name="DOE Joint Genome Institute"/>
            <person name="Reeve W."/>
            <person name="Huntemann M."/>
            <person name="Han J."/>
            <person name="Chen A."/>
            <person name="Kyrpides N."/>
            <person name="Mavromatis K."/>
            <person name="Markowitz V."/>
            <person name="Palaniappan K."/>
            <person name="Ivanova N."/>
            <person name="Schaumberg A."/>
            <person name="Pati A."/>
            <person name="Liolios K."/>
            <person name="Nordberg H.P."/>
            <person name="Cantor M.N."/>
            <person name="Hua S.X."/>
            <person name="Woyke T."/>
        </authorList>
    </citation>
    <scope>NUCLEOTIDE SEQUENCE [LARGE SCALE GENOMIC DNA]</scope>
    <source>
        <strain evidence="4 5">DSM 43889</strain>
    </source>
</reference>
<keyword evidence="5" id="KW-1185">Reference proteome</keyword>
<proteinExistence type="predicted"/>
<feature type="domain" description="HTH luxR-type" evidence="3">
    <location>
        <begin position="856"/>
        <end position="913"/>
    </location>
</feature>
<accession>A0ABT1JDV9</accession>
<evidence type="ECO:0000259" key="3">
    <source>
        <dbReference type="SMART" id="SM00421"/>
    </source>
</evidence>
<dbReference type="SUPFAM" id="SSF52540">
    <property type="entry name" value="P-loop containing nucleoside triphosphate hydrolases"/>
    <property type="match status" value="1"/>
</dbReference>
<reference evidence="4 5" key="2">
    <citation type="submission" date="2022-06" db="EMBL/GenBank/DDBJ databases">
        <title>Genomic Encyclopedia of Type Strains, Phase I: the one thousand microbial genomes (KMG-I) project.</title>
        <authorList>
            <person name="Kyrpides N."/>
        </authorList>
    </citation>
    <scope>NUCLEOTIDE SEQUENCE [LARGE SCALE GENOMIC DNA]</scope>
    <source>
        <strain evidence="4 5">DSM 43889</strain>
    </source>
</reference>
<dbReference type="InterPro" id="IPR016032">
    <property type="entry name" value="Sig_transdc_resp-reg_C-effctor"/>
</dbReference>
<evidence type="ECO:0000256" key="1">
    <source>
        <dbReference type="ARBA" id="ARBA00022741"/>
    </source>
</evidence>